<feature type="region of interest" description="Disordered" evidence="1">
    <location>
        <begin position="541"/>
        <end position="560"/>
    </location>
</feature>
<dbReference type="InterPro" id="IPR052900">
    <property type="entry name" value="Phospholipid_Metab_Enz"/>
</dbReference>
<dbReference type="PROSITE" id="PS51318">
    <property type="entry name" value="TAT"/>
    <property type="match status" value="1"/>
</dbReference>
<gene>
    <name evidence="4" type="ORF">G7Y85_01540</name>
</gene>
<evidence type="ECO:0000259" key="3">
    <source>
        <dbReference type="Pfam" id="PF16655"/>
    </source>
</evidence>
<dbReference type="InterPro" id="IPR032093">
    <property type="entry name" value="PhoD_N"/>
</dbReference>
<reference evidence="4 5" key="1">
    <citation type="journal article" date="2014" name="Int. J. Syst. Evol. Microbiol.">
        <title>Solimonas terrae sp. nov., isolated from soil.</title>
        <authorList>
            <person name="Kim S.J."/>
            <person name="Moon J.Y."/>
            <person name="Weon H.Y."/>
            <person name="Ahn J.H."/>
            <person name="Chen W.M."/>
            <person name="Kwon S.W."/>
        </authorList>
    </citation>
    <scope>NUCLEOTIDE SEQUENCE [LARGE SCALE GENOMIC DNA]</scope>
    <source>
        <strain evidence="4 5">KIS83-12</strain>
    </source>
</reference>
<evidence type="ECO:0000313" key="5">
    <source>
        <dbReference type="Proteomes" id="UP000472676"/>
    </source>
</evidence>
<proteinExistence type="predicted"/>
<dbReference type="Pfam" id="PF09423">
    <property type="entry name" value="PhoD"/>
    <property type="match status" value="1"/>
</dbReference>
<keyword evidence="5" id="KW-1185">Reference proteome</keyword>
<dbReference type="Gene3D" id="3.60.21.70">
    <property type="entry name" value="PhoD-like phosphatase"/>
    <property type="match status" value="1"/>
</dbReference>
<evidence type="ECO:0008006" key="6">
    <source>
        <dbReference type="Google" id="ProtNLM"/>
    </source>
</evidence>
<name>A0A6M2BMA7_9GAMM</name>
<dbReference type="AlphaFoldDB" id="A0A6M2BMA7"/>
<dbReference type="EMBL" id="JAAMOW010000001">
    <property type="protein sequence ID" value="NGY03440.1"/>
    <property type="molecule type" value="Genomic_DNA"/>
</dbReference>
<protein>
    <recommendedName>
        <fullName evidence="6">Alkaline phosphatase</fullName>
    </recommendedName>
</protein>
<feature type="domain" description="PhoD-like phosphatase metallophosphatase" evidence="2">
    <location>
        <begin position="154"/>
        <end position="511"/>
    </location>
</feature>
<feature type="domain" description="Phospholipase D N-terminal" evidence="3">
    <location>
        <begin position="53"/>
        <end position="142"/>
    </location>
</feature>
<dbReference type="SUPFAM" id="SSF56300">
    <property type="entry name" value="Metallo-dependent phosphatases"/>
    <property type="match status" value="1"/>
</dbReference>
<evidence type="ECO:0000256" key="1">
    <source>
        <dbReference type="SAM" id="MobiDB-lite"/>
    </source>
</evidence>
<sequence>MSGPRKPRRRGYSRRAFLKKAGLSSAAVGLLPMLPGCGHSDGLRSGGALEFRHGVASGDPLSDRVVLWTRISGVASDATATVDYVVARDPQLGDVVKHGSVQTSAQRDFTVKVDATGLQPATTYYYRFHAGDLQSPIGRTRTLPVGSVDRLRIGVVSCASLAHGYFNAYGRLAERADLDLIVHLGDYIYEYGSGQYGNLRAYEPEHEILTLDDYRTRYAQYRGEAELQAMHRQHALINIWDDHETADNSWKDGAYNHNEGEGDWAVRVSGALQAFYEWQPTRELDAGQPRKDYRSFQFGDLVQLTMLEERLLARDQQVPGVINLADTEILLLPIGEVQNADRQMIGSEQEAWLSGQLRQSPAKWKLIGQGVMFGQLKIAGLPNLLSGGVYVNPDQWDGYPAARGRVFDIIDGGGTDAAIDNVVVLTGDIHSSWCMDLTRDPNDPLAPLGGYNPLDGAGAVAVEFVCTSITSPGLDSFAPIKPLIPVLNPHIKYSDFTRKGYLLLDITPQRVIGEHWYVDTITQPSTTEAFGAAYQTADGDNHMSAAEQTSPRSDAPAFAP</sequence>
<dbReference type="PANTHER" id="PTHR43606">
    <property type="entry name" value="PHOSPHATASE, PUTATIVE (AFU_ORTHOLOGUE AFUA_6G08710)-RELATED"/>
    <property type="match status" value="1"/>
</dbReference>
<dbReference type="InterPro" id="IPR018946">
    <property type="entry name" value="PhoD-like_MPP"/>
</dbReference>
<dbReference type="InterPro" id="IPR006311">
    <property type="entry name" value="TAT_signal"/>
</dbReference>
<dbReference type="Gene3D" id="2.60.40.380">
    <property type="entry name" value="Purple acid phosphatase-like, N-terminal"/>
    <property type="match status" value="1"/>
</dbReference>
<dbReference type="PANTHER" id="PTHR43606:SF7">
    <property type="entry name" value="PHOSPHATASE, PUTATIVE (AFU_ORTHOLOGUE AFUA_6G08710)-RELATED"/>
    <property type="match status" value="1"/>
</dbReference>
<dbReference type="InterPro" id="IPR038607">
    <property type="entry name" value="PhoD-like_sf"/>
</dbReference>
<dbReference type="Proteomes" id="UP000472676">
    <property type="component" value="Unassembled WGS sequence"/>
</dbReference>
<evidence type="ECO:0000259" key="2">
    <source>
        <dbReference type="Pfam" id="PF09423"/>
    </source>
</evidence>
<comment type="caution">
    <text evidence="4">The sequence shown here is derived from an EMBL/GenBank/DDBJ whole genome shotgun (WGS) entry which is preliminary data.</text>
</comment>
<dbReference type="RefSeq" id="WP_166250848.1">
    <property type="nucleotide sequence ID" value="NZ_JAAMOW010000001.1"/>
</dbReference>
<organism evidence="4 5">
    <name type="scientific">Solimonas terrae</name>
    <dbReference type="NCBI Taxonomy" id="1396819"/>
    <lineage>
        <taxon>Bacteria</taxon>
        <taxon>Pseudomonadati</taxon>
        <taxon>Pseudomonadota</taxon>
        <taxon>Gammaproteobacteria</taxon>
        <taxon>Nevskiales</taxon>
        <taxon>Nevskiaceae</taxon>
        <taxon>Solimonas</taxon>
    </lineage>
</organism>
<dbReference type="Pfam" id="PF16655">
    <property type="entry name" value="PhoD_N"/>
    <property type="match status" value="1"/>
</dbReference>
<evidence type="ECO:0000313" key="4">
    <source>
        <dbReference type="EMBL" id="NGY03440.1"/>
    </source>
</evidence>
<dbReference type="InterPro" id="IPR029052">
    <property type="entry name" value="Metallo-depent_PP-like"/>
</dbReference>
<dbReference type="CDD" id="cd07389">
    <property type="entry name" value="MPP_PhoD"/>
    <property type="match status" value="1"/>
</dbReference>
<accession>A0A6M2BMA7</accession>